<organism evidence="2 3">
    <name type="scientific">Dawidia soli</name>
    <dbReference type="NCBI Taxonomy" id="2782352"/>
    <lineage>
        <taxon>Bacteria</taxon>
        <taxon>Pseudomonadati</taxon>
        <taxon>Bacteroidota</taxon>
        <taxon>Cytophagia</taxon>
        <taxon>Cytophagales</taxon>
        <taxon>Chryseotaleaceae</taxon>
        <taxon>Dawidia</taxon>
    </lineage>
</organism>
<feature type="signal peptide" evidence="1">
    <location>
        <begin position="1"/>
        <end position="22"/>
    </location>
</feature>
<keyword evidence="3" id="KW-1185">Reference proteome</keyword>
<accession>A0AAP2GBD7</accession>
<evidence type="ECO:0000313" key="3">
    <source>
        <dbReference type="Proteomes" id="UP001319180"/>
    </source>
</evidence>
<feature type="chain" id="PRO_5042995974" evidence="1">
    <location>
        <begin position="23"/>
        <end position="523"/>
    </location>
</feature>
<dbReference type="Gene3D" id="1.25.40.390">
    <property type="match status" value="1"/>
</dbReference>
<dbReference type="EMBL" id="JAHESC010000001">
    <property type="protein sequence ID" value="MBT1684937.1"/>
    <property type="molecule type" value="Genomic_DNA"/>
</dbReference>
<gene>
    <name evidence="2" type="ORF">KK078_00140</name>
</gene>
<keyword evidence="2" id="KW-0449">Lipoprotein</keyword>
<comment type="caution">
    <text evidence="2">The sequence shown here is derived from an EMBL/GenBank/DDBJ whole genome shotgun (WGS) entry which is preliminary data.</text>
</comment>
<evidence type="ECO:0000313" key="2">
    <source>
        <dbReference type="EMBL" id="MBT1684937.1"/>
    </source>
</evidence>
<dbReference type="InterPro" id="IPR011990">
    <property type="entry name" value="TPR-like_helical_dom_sf"/>
</dbReference>
<keyword evidence="1" id="KW-0732">Signal</keyword>
<dbReference type="Proteomes" id="UP001319180">
    <property type="component" value="Unassembled WGS sequence"/>
</dbReference>
<dbReference type="Pfam" id="PF12771">
    <property type="entry name" value="SusD-like_2"/>
    <property type="match status" value="1"/>
</dbReference>
<sequence length="523" mass="58272">MKNALKKYASLMLLPGMLLVNSCDDFGDVNVNPDAIQTSTPEYILSKSIYDGTQPLGNHPGLLMGTMQYTTSWNDIAGFGSKYTTAQQTRTSGPFSDSYSNQINEINEVIKVMLDKPEEVNKLSIARIWRVYCYHRLTDLYGDIPYTEGGMGYIQGIYQPKYTPQAEIYADMLKELQEATAAFNSDGATFGAGDVIYGGNIDQWKKFGYSLMLRLGMRLTEVQPGESKTWVERAIAGGVILNDADIAAIRNYNATGQTLTRNPLAYRLLDDDYRSADGVNNKEGGKYQETFIDSLKDNNDPRLPVLSVVWIDGEPENDPGLQKGMSDREPGQAPPDFAFLSQPNPATVLKEDGALLIFTVSESNYLLAEAALRGWYGGQTAAALYETGIRAAMRQWEIAVGAAGAIAQEDIDAYVIAHPLVATTPDNIEPALAQIYTQFWMGSFPEAQEPYNHYRRLGYPALTPNDYPGNATNNQIIRRFLYPNTEQTLNPTSYKDALQRQMNEYGWKGDDLNGRVWWDAREL</sequence>
<name>A0AAP2GBD7_9BACT</name>
<dbReference type="SUPFAM" id="SSF48452">
    <property type="entry name" value="TPR-like"/>
    <property type="match status" value="1"/>
</dbReference>
<reference evidence="2 3" key="1">
    <citation type="submission" date="2021-05" db="EMBL/GenBank/DDBJ databases">
        <title>A Polyphasic approach of four new species of the genus Ohtaekwangia: Ohtaekwangia histidinii sp. nov., Ohtaekwangia cretensis sp. nov., Ohtaekwangia indiensis sp. nov., Ohtaekwangia reichenbachii sp. nov. from diverse environment.</title>
        <authorList>
            <person name="Octaviana S."/>
        </authorList>
    </citation>
    <scope>NUCLEOTIDE SEQUENCE [LARGE SCALE GENOMIC DNA]</scope>
    <source>
        <strain evidence="2 3">PWU37</strain>
    </source>
</reference>
<protein>
    <submittedName>
        <fullName evidence="2">SusD/RagB family nutrient-binding outer membrane lipoprotein</fullName>
    </submittedName>
</protein>
<proteinExistence type="predicted"/>
<dbReference type="RefSeq" id="WP_254088196.1">
    <property type="nucleotide sequence ID" value="NZ_JAHESC010000001.1"/>
</dbReference>
<dbReference type="AlphaFoldDB" id="A0AAP2GBD7"/>
<dbReference type="InterPro" id="IPR041662">
    <property type="entry name" value="SusD-like_2"/>
</dbReference>
<evidence type="ECO:0000256" key="1">
    <source>
        <dbReference type="SAM" id="SignalP"/>
    </source>
</evidence>